<dbReference type="RefSeq" id="WP_106288822.1">
    <property type="nucleotide sequence ID" value="NZ_CAWNTC010000039.1"/>
</dbReference>
<dbReference type="Proteomes" id="UP000238762">
    <property type="component" value="Unassembled WGS sequence"/>
</dbReference>
<gene>
    <name evidence="1" type="ORF">C7B64_11630</name>
</gene>
<dbReference type="AlphaFoldDB" id="A0A2T1C3E7"/>
<proteinExistence type="predicted"/>
<keyword evidence="2" id="KW-1185">Reference proteome</keyword>
<comment type="caution">
    <text evidence="1">The sequence shown here is derived from an EMBL/GenBank/DDBJ whole genome shotgun (WGS) entry which is preliminary data.</text>
</comment>
<evidence type="ECO:0000313" key="2">
    <source>
        <dbReference type="Proteomes" id="UP000238762"/>
    </source>
</evidence>
<name>A0A2T1C3E7_9CYAN</name>
<protein>
    <submittedName>
        <fullName evidence="1">Calcium-binding protein</fullName>
    </submittedName>
</protein>
<dbReference type="EMBL" id="PVWJ01000049">
    <property type="protein sequence ID" value="PSB02796.1"/>
    <property type="molecule type" value="Genomic_DNA"/>
</dbReference>
<dbReference type="Gene3D" id="6.10.140.400">
    <property type="match status" value="1"/>
</dbReference>
<organism evidence="1 2">
    <name type="scientific">Merismopedia glauca CCAP 1448/3</name>
    <dbReference type="NCBI Taxonomy" id="1296344"/>
    <lineage>
        <taxon>Bacteria</taxon>
        <taxon>Bacillati</taxon>
        <taxon>Cyanobacteriota</taxon>
        <taxon>Cyanophyceae</taxon>
        <taxon>Synechococcales</taxon>
        <taxon>Merismopediaceae</taxon>
        <taxon>Merismopedia</taxon>
    </lineage>
</organism>
<evidence type="ECO:0000313" key="1">
    <source>
        <dbReference type="EMBL" id="PSB02796.1"/>
    </source>
</evidence>
<dbReference type="Pfam" id="PF11535">
    <property type="entry name" value="Calci_bind_CcbP"/>
    <property type="match status" value="1"/>
</dbReference>
<dbReference type="InterPro" id="IPR020994">
    <property type="entry name" value="Uncharacterised_Ca-bd_CcbP"/>
</dbReference>
<reference evidence="1 2" key="1">
    <citation type="submission" date="2018-02" db="EMBL/GenBank/DDBJ databases">
        <authorList>
            <person name="Cohen D.B."/>
            <person name="Kent A.D."/>
        </authorList>
    </citation>
    <scope>NUCLEOTIDE SEQUENCE [LARGE SCALE GENOMIC DNA]</scope>
    <source>
        <strain evidence="1 2">CCAP 1448/3</strain>
    </source>
</reference>
<dbReference type="InterPro" id="IPR043067">
    <property type="entry name" value="CcbP_b-brl"/>
</dbReference>
<accession>A0A2T1C3E7</accession>
<dbReference type="OrthoDB" id="894072at2"/>
<reference evidence="1 2" key="2">
    <citation type="submission" date="2018-03" db="EMBL/GenBank/DDBJ databases">
        <title>The ancient ancestry and fast evolution of plastids.</title>
        <authorList>
            <person name="Moore K.R."/>
            <person name="Magnabosco C."/>
            <person name="Momper L."/>
            <person name="Gold D.A."/>
            <person name="Bosak T."/>
            <person name="Fournier G.P."/>
        </authorList>
    </citation>
    <scope>NUCLEOTIDE SEQUENCE [LARGE SCALE GENOMIC DNA]</scope>
    <source>
        <strain evidence="1 2">CCAP 1448/3</strain>
    </source>
</reference>
<dbReference type="Gene3D" id="2.30.30.530">
    <property type="entry name" value="Calcium binding protein CcbP, beta-barrel domain"/>
    <property type="match status" value="1"/>
</dbReference>
<sequence>MTTVAEDSDREQRIDLEIIVDAYVPEEQAMGWYYYLDKKLHFPFPALWNGSEVEVVEMSSEDDCEQQMFVEVLYKEGEAEDIFSVPLSDIEVDEVDDEVDDETAEAIADWHYWLNRGNDFRS</sequence>